<feature type="transmembrane region" description="Helical" evidence="5">
    <location>
        <begin position="424"/>
        <end position="443"/>
    </location>
</feature>
<evidence type="ECO:0000256" key="4">
    <source>
        <dbReference type="ARBA" id="ARBA00023136"/>
    </source>
</evidence>
<keyword evidence="3 5" id="KW-1133">Transmembrane helix</keyword>
<evidence type="ECO:0000313" key="8">
    <source>
        <dbReference type="Proteomes" id="UP000323917"/>
    </source>
</evidence>
<feature type="transmembrane region" description="Helical" evidence="5">
    <location>
        <begin position="54"/>
        <end position="76"/>
    </location>
</feature>
<dbReference type="Proteomes" id="UP000323917">
    <property type="component" value="Chromosome"/>
</dbReference>
<dbReference type="RefSeq" id="WP_148074974.1">
    <property type="nucleotide sequence ID" value="NZ_CP042913.1"/>
</dbReference>
<feature type="transmembrane region" description="Helical" evidence="5">
    <location>
        <begin position="324"/>
        <end position="343"/>
    </location>
</feature>
<evidence type="ECO:0000313" key="7">
    <source>
        <dbReference type="EMBL" id="QEG36653.1"/>
    </source>
</evidence>
<feature type="transmembrane region" description="Helical" evidence="5">
    <location>
        <begin position="226"/>
        <end position="243"/>
    </location>
</feature>
<protein>
    <submittedName>
        <fullName evidence="7">O-Antigen ligase</fullName>
    </submittedName>
</protein>
<dbReference type="SUPFAM" id="SSF48452">
    <property type="entry name" value="TPR-like"/>
    <property type="match status" value="1"/>
</dbReference>
<dbReference type="InterPro" id="IPR051533">
    <property type="entry name" value="WaaL-like"/>
</dbReference>
<gene>
    <name evidence="7" type="ORF">Pr1d_39680</name>
</gene>
<evidence type="ECO:0000256" key="1">
    <source>
        <dbReference type="ARBA" id="ARBA00004141"/>
    </source>
</evidence>
<feature type="transmembrane region" description="Helical" evidence="5">
    <location>
        <begin position="145"/>
        <end position="163"/>
    </location>
</feature>
<feature type="transmembrane region" description="Helical" evidence="5">
    <location>
        <begin position="274"/>
        <end position="293"/>
    </location>
</feature>
<keyword evidence="8" id="KW-1185">Reference proteome</keyword>
<comment type="subcellular location">
    <subcellularLocation>
        <location evidence="1">Membrane</location>
        <topology evidence="1">Multi-pass membrane protein</topology>
    </subcellularLocation>
</comment>
<feature type="transmembrane region" description="Helical" evidence="5">
    <location>
        <begin position="299"/>
        <end position="317"/>
    </location>
</feature>
<feature type="transmembrane region" description="Helical" evidence="5">
    <location>
        <begin position="175"/>
        <end position="195"/>
    </location>
</feature>
<dbReference type="OrthoDB" id="238751at2"/>
<evidence type="ECO:0000256" key="2">
    <source>
        <dbReference type="ARBA" id="ARBA00022692"/>
    </source>
</evidence>
<dbReference type="Pfam" id="PF04932">
    <property type="entry name" value="Wzy_C"/>
    <property type="match status" value="1"/>
</dbReference>
<feature type="transmembrane region" description="Helical" evidence="5">
    <location>
        <begin position="455"/>
        <end position="471"/>
    </location>
</feature>
<dbReference type="GO" id="GO:0016020">
    <property type="term" value="C:membrane"/>
    <property type="evidence" value="ECO:0007669"/>
    <property type="project" value="UniProtKB-SubCell"/>
</dbReference>
<dbReference type="KEGG" id="bgok:Pr1d_39680"/>
<feature type="transmembrane region" description="Helical" evidence="5">
    <location>
        <begin position="21"/>
        <end position="48"/>
    </location>
</feature>
<evidence type="ECO:0000256" key="5">
    <source>
        <dbReference type="SAM" id="Phobius"/>
    </source>
</evidence>
<dbReference type="InterPro" id="IPR011990">
    <property type="entry name" value="TPR-like_helical_dom_sf"/>
</dbReference>
<evidence type="ECO:0000259" key="6">
    <source>
        <dbReference type="Pfam" id="PF04932"/>
    </source>
</evidence>
<dbReference type="PANTHER" id="PTHR37422">
    <property type="entry name" value="TEICHURONIC ACID BIOSYNTHESIS PROTEIN TUAE"/>
    <property type="match status" value="1"/>
</dbReference>
<feature type="domain" description="O-antigen ligase-related" evidence="6">
    <location>
        <begin position="283"/>
        <end position="432"/>
    </location>
</feature>
<evidence type="ECO:0000256" key="3">
    <source>
        <dbReference type="ARBA" id="ARBA00022989"/>
    </source>
</evidence>
<dbReference type="Gene3D" id="1.25.40.10">
    <property type="entry name" value="Tetratricopeptide repeat domain"/>
    <property type="match status" value="1"/>
</dbReference>
<accession>A0A5B9QRP4</accession>
<sequence length="910" mass="100462">MSTRKSSRTRKRSSSSRSVDCESPISAALLKTVDLGLGAIIFVAPHLFGGRHPLGRLVIVALCVATAIAWFARQLLSGNVPWTRSTAWIVPTLAALVVVFQLVPIPAEWLPTLSPRLQEMLPLWSGANGSELGTWQTLSLAPEETRLALAALVAYGLLFVTAVQRLETHSDILRVMQMIGLSAVGVALFGIAQYFTSNGRFFWFYEYPFTTTAYELKAGFTCRNHFAHFLVLGLAMLVAWVMVERQPLKKHSSLSLSNSNKSNRRWQSNHNSSMILSWLLVTALVLVACTILASLSRGGILAMATVILVATACYARARLLNFNHLAAGVILMVLAMAALSLSGKYSDVSKRLDDFVSQDVSTIDSVAGRQPIWAANLEAIRAGWLTGSGAGTHRFIYPAYLAEPVDVEYTHAENGYLQIATENGLPGVLLLLGTFLTCIYWCASSLRNARGNPQVQIMTGGIAAALAASAVHSLVDFVWFIPACTCTTLLLIAALHRIHQLTAMVPQQEASRCLVAPSARFNLALGVTLSGVWAVTTVLSPARVALEWDAYLRASLTNQRSAVARTRASESRQETLAESERLNGSSMLEHLNYVVQEYPHSARAHARLSGTLLATFEDLQQDSENPMPISQIREAALASSFNSAEQLRDWMHHAFGERSRLLYQAYRHARRAVQLCPLQGESYQCLAELCFLEKPSSSNFQTYEQQGLRVQPCDGELLFAIGKNELLAGNETEALRLWAKAYQGAGKHRDQIIRLSVNWMPASQFVEVFQPEWDSLNNVWHFYKQTDNQENLESLLAYASQQADAAIPAMHPNAAGSAWLYLAKMQNELTGPQLALDSLQNAYLLSPDRFAIRYELGKCLLALQQFPAAESHLHWCNQQIPNNPAVRRDLQNATRGRLQQLARSTQTTIR</sequence>
<feature type="transmembrane region" description="Helical" evidence="5">
    <location>
        <begin position="88"/>
        <end position="107"/>
    </location>
</feature>
<dbReference type="InterPro" id="IPR007016">
    <property type="entry name" value="O-antigen_ligase-rel_domated"/>
</dbReference>
<dbReference type="EMBL" id="CP042913">
    <property type="protein sequence ID" value="QEG36653.1"/>
    <property type="molecule type" value="Genomic_DNA"/>
</dbReference>
<reference evidence="7 8" key="1">
    <citation type="submission" date="2019-08" db="EMBL/GenBank/DDBJ databases">
        <title>Deep-cultivation of Planctomycetes and their phenomic and genomic characterization uncovers novel biology.</title>
        <authorList>
            <person name="Wiegand S."/>
            <person name="Jogler M."/>
            <person name="Boedeker C."/>
            <person name="Pinto D."/>
            <person name="Vollmers J."/>
            <person name="Rivas-Marin E."/>
            <person name="Kohn T."/>
            <person name="Peeters S.H."/>
            <person name="Heuer A."/>
            <person name="Rast P."/>
            <person name="Oberbeckmann S."/>
            <person name="Bunk B."/>
            <person name="Jeske O."/>
            <person name="Meyerdierks A."/>
            <person name="Storesund J.E."/>
            <person name="Kallscheuer N."/>
            <person name="Luecker S."/>
            <person name="Lage O.M."/>
            <person name="Pohl T."/>
            <person name="Merkel B.J."/>
            <person name="Hornburger P."/>
            <person name="Mueller R.-W."/>
            <person name="Bruemmer F."/>
            <person name="Labrenz M."/>
            <person name="Spormann A.M."/>
            <person name="Op den Camp H."/>
            <person name="Overmann J."/>
            <person name="Amann R."/>
            <person name="Jetten M.S.M."/>
            <person name="Mascher T."/>
            <person name="Medema M.H."/>
            <person name="Devos D.P."/>
            <person name="Kaster A.-K."/>
            <person name="Ovreas L."/>
            <person name="Rohde M."/>
            <person name="Galperin M.Y."/>
            <person name="Jogler C."/>
        </authorList>
    </citation>
    <scope>NUCLEOTIDE SEQUENCE [LARGE SCALE GENOMIC DNA]</scope>
    <source>
        <strain evidence="7 8">Pr1d</strain>
    </source>
</reference>
<keyword evidence="7" id="KW-0436">Ligase</keyword>
<keyword evidence="2 5" id="KW-0812">Transmembrane</keyword>
<dbReference type="AlphaFoldDB" id="A0A5B9QRP4"/>
<organism evidence="7 8">
    <name type="scientific">Bythopirellula goksoeyrii</name>
    <dbReference type="NCBI Taxonomy" id="1400387"/>
    <lineage>
        <taxon>Bacteria</taxon>
        <taxon>Pseudomonadati</taxon>
        <taxon>Planctomycetota</taxon>
        <taxon>Planctomycetia</taxon>
        <taxon>Pirellulales</taxon>
        <taxon>Lacipirellulaceae</taxon>
        <taxon>Bythopirellula</taxon>
    </lineage>
</organism>
<proteinExistence type="predicted"/>
<dbReference type="PANTHER" id="PTHR37422:SF13">
    <property type="entry name" value="LIPOPOLYSACCHARIDE BIOSYNTHESIS PROTEIN PA4999-RELATED"/>
    <property type="match status" value="1"/>
</dbReference>
<dbReference type="GO" id="GO:0016874">
    <property type="term" value="F:ligase activity"/>
    <property type="evidence" value="ECO:0007669"/>
    <property type="project" value="UniProtKB-KW"/>
</dbReference>
<keyword evidence="4 5" id="KW-0472">Membrane</keyword>
<name>A0A5B9QRP4_9BACT</name>